<accession>A0A345ANG0</accession>
<geneLocation type="plasmid" evidence="1">
    <name>pSr1</name>
</geneLocation>
<keyword evidence="1" id="KW-0614">Plasmid</keyword>
<proteinExistence type="predicted"/>
<sequence length="494" mass="59074">MNQNELTFESGNLVVDYISFNIQGLTDPKDIAKIALYLSNSFGFNSQIKENYEDHFKDLISENRNRGKIAFIRFSSKFNPYWTGTIISFPGQNAAYLYKLIKKEKIDWNIFDLKTIKLGRFDLHFLRKLKTTDETDLVKMFMKESYEYAKSKGRKVELEDNKIGNILRINDRKSSNYYRVYSKNTFLEFELEMKNDALKSIQSIFFSNSLIEFEEKMTRNFYRRYKNSVVLHNYCTDWLLDKLRKLQKRQNVDNYLLTSYLLNIELRSFAEKERFFHFIQFLSFIQNCKRSKLKDREVYQIVFPVIDFLRFSGRDEKSHYQRTKILKIIQSFQTLDPILEKLSKDCFRSSVLFPTLQIEKKGKRKTWVVTVDIVKGVYSYTYPFVFPASFRTYQNKYDLQVKIEILKSFASVEVEKRIYITDIYGSKVLSNGDKTRIRKIFIELFNELKKNKYIQPTFKLISSSEKMKQTNQLTRLLLSQNKILLFQEDTNYQI</sequence>
<name>A0A345ANG0_9STRA</name>
<reference evidence="1" key="1">
    <citation type="journal article" date="2014" name="Mar. Genomics">
        <title>The chloroplast genome of the diatom Seminavis robusta: New features introduced through multiple mechanisms of horizontal gene transfer.</title>
        <authorList>
            <person name="Brembu T."/>
            <person name="Winge P."/>
            <person name="Klungerud A.T."/>
            <person name="Nederbragt A.J."/>
            <person name="Jakobsen K.S."/>
            <person name="Bones A.M."/>
        </authorList>
    </citation>
    <scope>NUCLEOTIDE SEQUENCE</scope>
    <source>
        <strain evidence="1">D6</strain>
        <plasmid evidence="1">pSr1</plasmid>
    </source>
</reference>
<reference evidence="1" key="2">
    <citation type="submission" date="2018-05" db="EMBL/GenBank/DDBJ databases">
        <authorList>
            <person name="Lanie J.A."/>
            <person name="Ng W.-L."/>
            <person name="Kazmierczak K.M."/>
            <person name="Andrzejewski T.M."/>
            <person name="Davidsen T.M."/>
            <person name="Wayne K.J."/>
            <person name="Tettelin H."/>
            <person name="Glass J.I."/>
            <person name="Rusch D."/>
            <person name="Podicherti R."/>
            <person name="Tsui H.-C.T."/>
            <person name="Winkler M.E."/>
        </authorList>
    </citation>
    <scope>NUCLEOTIDE SEQUENCE</scope>
    <source>
        <strain evidence="1">D6</strain>
        <plasmid evidence="1">pSr1</plasmid>
    </source>
</reference>
<dbReference type="AlphaFoldDB" id="A0A345ANG0"/>
<evidence type="ECO:0000313" key="1">
    <source>
        <dbReference type="EMBL" id="AXF37982.1"/>
    </source>
</evidence>
<organism evidence="1">
    <name type="scientific">Seminavis robusta</name>
    <dbReference type="NCBI Taxonomy" id="568900"/>
    <lineage>
        <taxon>Eukaryota</taxon>
        <taxon>Sar</taxon>
        <taxon>Stramenopiles</taxon>
        <taxon>Ochrophyta</taxon>
        <taxon>Bacillariophyta</taxon>
        <taxon>Bacillariophyceae</taxon>
        <taxon>Bacillariophycidae</taxon>
        <taxon>Naviculales</taxon>
        <taxon>Naviculaceae</taxon>
        <taxon>Seminavis</taxon>
    </lineage>
</organism>
<protein>
    <submittedName>
        <fullName evidence="1">Uncharacterized protein</fullName>
    </submittedName>
</protein>
<dbReference type="EMBL" id="MH356728">
    <property type="protein sequence ID" value="AXF37982.1"/>
    <property type="molecule type" value="Genomic_DNA"/>
</dbReference>